<gene>
    <name evidence="3" type="ORF">SDJN03_05332</name>
</gene>
<keyword evidence="4" id="KW-1185">Reference proteome</keyword>
<sequence length="74" mass="8417">MDLYNRFGSGFDFGLGFEANCKFLLTWRERHGVVGTAIFLTTILLGSPTPTIIKERKTNRSKQLSNPPSLKELW</sequence>
<proteinExistence type="predicted"/>
<dbReference type="EMBL" id="JAGKQH010000004">
    <property type="protein sequence ID" value="KAG6600099.1"/>
    <property type="molecule type" value="Genomic_DNA"/>
</dbReference>
<dbReference type="Proteomes" id="UP000685013">
    <property type="component" value="Chromosome 4"/>
</dbReference>
<protein>
    <submittedName>
        <fullName evidence="3">Uncharacterized protein</fullName>
    </submittedName>
</protein>
<evidence type="ECO:0000313" key="3">
    <source>
        <dbReference type="EMBL" id="KAG6600099.1"/>
    </source>
</evidence>
<organism evidence="3 4">
    <name type="scientific">Cucurbita argyrosperma subsp. sororia</name>
    <dbReference type="NCBI Taxonomy" id="37648"/>
    <lineage>
        <taxon>Eukaryota</taxon>
        <taxon>Viridiplantae</taxon>
        <taxon>Streptophyta</taxon>
        <taxon>Embryophyta</taxon>
        <taxon>Tracheophyta</taxon>
        <taxon>Spermatophyta</taxon>
        <taxon>Magnoliopsida</taxon>
        <taxon>eudicotyledons</taxon>
        <taxon>Gunneridae</taxon>
        <taxon>Pentapetalae</taxon>
        <taxon>rosids</taxon>
        <taxon>fabids</taxon>
        <taxon>Cucurbitales</taxon>
        <taxon>Cucurbitaceae</taxon>
        <taxon>Cucurbiteae</taxon>
        <taxon>Cucurbita</taxon>
    </lineage>
</organism>
<accession>A0AAV6NP70</accession>
<name>A0AAV6NP70_9ROSI</name>
<reference evidence="3 4" key="1">
    <citation type="journal article" date="2021" name="Hortic Res">
        <title>The domestication of Cucurbita argyrosperma as revealed by the genome of its wild relative.</title>
        <authorList>
            <person name="Barrera-Redondo J."/>
            <person name="Sanchez-de la Vega G."/>
            <person name="Aguirre-Liguori J.A."/>
            <person name="Castellanos-Morales G."/>
            <person name="Gutierrez-Guerrero Y.T."/>
            <person name="Aguirre-Dugua X."/>
            <person name="Aguirre-Planter E."/>
            <person name="Tenaillon M.I."/>
            <person name="Lira-Saade R."/>
            <person name="Eguiarte L.E."/>
        </authorList>
    </citation>
    <scope>NUCLEOTIDE SEQUENCE [LARGE SCALE GENOMIC DNA]</scope>
    <source>
        <strain evidence="3">JBR-2021</strain>
    </source>
</reference>
<evidence type="ECO:0000256" key="2">
    <source>
        <dbReference type="SAM" id="Phobius"/>
    </source>
</evidence>
<feature type="region of interest" description="Disordered" evidence="1">
    <location>
        <begin position="54"/>
        <end position="74"/>
    </location>
</feature>
<evidence type="ECO:0000313" key="4">
    <source>
        <dbReference type="Proteomes" id="UP000685013"/>
    </source>
</evidence>
<feature type="transmembrane region" description="Helical" evidence="2">
    <location>
        <begin position="33"/>
        <end position="53"/>
    </location>
</feature>
<keyword evidence="2" id="KW-1133">Transmembrane helix</keyword>
<feature type="non-terminal residue" evidence="3">
    <location>
        <position position="1"/>
    </location>
</feature>
<keyword evidence="2" id="KW-0812">Transmembrane</keyword>
<dbReference type="AlphaFoldDB" id="A0AAV6NP70"/>
<evidence type="ECO:0000256" key="1">
    <source>
        <dbReference type="SAM" id="MobiDB-lite"/>
    </source>
</evidence>
<keyword evidence="2" id="KW-0472">Membrane</keyword>
<comment type="caution">
    <text evidence="3">The sequence shown here is derived from an EMBL/GenBank/DDBJ whole genome shotgun (WGS) entry which is preliminary data.</text>
</comment>